<reference evidence="4" key="1">
    <citation type="submission" date="2015-08" db="EMBL/GenBank/DDBJ databases">
        <title>Fjat-14210 dsm16467.</title>
        <authorList>
            <person name="Liu B."/>
            <person name="Wang J."/>
            <person name="Zhu Y."/>
            <person name="Liu G."/>
            <person name="Chen Q."/>
            <person name="Chen Z."/>
            <person name="Lan J."/>
            <person name="Che J."/>
            <person name="Ge C."/>
            <person name="Shi H."/>
            <person name="Pan Z."/>
            <person name="Liu X."/>
        </authorList>
    </citation>
    <scope>NUCLEOTIDE SEQUENCE [LARGE SCALE GENOMIC DNA]</scope>
    <source>
        <strain evidence="4">DSM 16467</strain>
    </source>
</reference>
<dbReference type="PATRIC" id="fig|284581.3.peg.3895"/>
<keyword evidence="2" id="KW-1133">Transmembrane helix</keyword>
<dbReference type="OrthoDB" id="1798639at2"/>
<organism evidence="3 4">
    <name type="scientific">Priestia koreensis</name>
    <dbReference type="NCBI Taxonomy" id="284581"/>
    <lineage>
        <taxon>Bacteria</taxon>
        <taxon>Bacillati</taxon>
        <taxon>Bacillota</taxon>
        <taxon>Bacilli</taxon>
        <taxon>Bacillales</taxon>
        <taxon>Bacillaceae</taxon>
        <taxon>Priestia</taxon>
    </lineage>
</organism>
<evidence type="ECO:0000313" key="4">
    <source>
        <dbReference type="Proteomes" id="UP000037558"/>
    </source>
</evidence>
<dbReference type="EMBL" id="LILC01000019">
    <property type="protein sequence ID" value="KOO43875.1"/>
    <property type="molecule type" value="Genomic_DNA"/>
</dbReference>
<name>A0A0M0KYH4_9BACI</name>
<evidence type="ECO:0000256" key="2">
    <source>
        <dbReference type="SAM" id="Phobius"/>
    </source>
</evidence>
<protein>
    <submittedName>
        <fullName evidence="3">Uncharacterized protein</fullName>
    </submittedName>
</protein>
<dbReference type="RefSeq" id="WP_053402074.1">
    <property type="nucleotide sequence ID" value="NZ_LILC01000019.1"/>
</dbReference>
<accession>A0A0M0KYH4</accession>
<keyword evidence="2" id="KW-0472">Membrane</keyword>
<keyword evidence="2" id="KW-0812">Transmembrane</keyword>
<evidence type="ECO:0000256" key="1">
    <source>
        <dbReference type="SAM" id="MobiDB-lite"/>
    </source>
</evidence>
<sequence>MNILDFLLHNFFIVLVVIAGIVSFFKGSLSSDTKEKETKRAPKPFVPQQTSPMRKRVEQEIKKRQRSTESLEEKLKEAKQQAKAEIPVPPVVPHVRVKKEKVPPIAPSLHVSKKQVVQGVIWSEILGPPRSKNPYHSQRQR</sequence>
<feature type="transmembrane region" description="Helical" evidence="2">
    <location>
        <begin position="6"/>
        <end position="25"/>
    </location>
</feature>
<keyword evidence="4" id="KW-1185">Reference proteome</keyword>
<dbReference type="AlphaFoldDB" id="A0A0M0KYH4"/>
<gene>
    <name evidence="3" type="ORF">AMD01_14125</name>
</gene>
<comment type="caution">
    <text evidence="3">The sequence shown here is derived from an EMBL/GenBank/DDBJ whole genome shotgun (WGS) entry which is preliminary data.</text>
</comment>
<evidence type="ECO:0000313" key="3">
    <source>
        <dbReference type="EMBL" id="KOO43875.1"/>
    </source>
</evidence>
<feature type="region of interest" description="Disordered" evidence="1">
    <location>
        <begin position="32"/>
        <end position="83"/>
    </location>
</feature>
<dbReference type="STRING" id="284581.AMD01_14125"/>
<dbReference type="Proteomes" id="UP000037558">
    <property type="component" value="Unassembled WGS sequence"/>
</dbReference>
<feature type="compositionally biased region" description="Basic and acidic residues" evidence="1">
    <location>
        <begin position="55"/>
        <end position="82"/>
    </location>
</feature>
<proteinExistence type="predicted"/>